<accession>H1S3X2</accession>
<dbReference type="Proteomes" id="UP000005808">
    <property type="component" value="Unassembled WGS sequence"/>
</dbReference>
<dbReference type="EMBL" id="AHJE01000028">
    <property type="protein sequence ID" value="EHP42772.1"/>
    <property type="molecule type" value="Genomic_DNA"/>
</dbReference>
<dbReference type="Gene3D" id="3.40.190.10">
    <property type="entry name" value="Periplasmic binding protein-like II"/>
    <property type="match status" value="2"/>
</dbReference>
<dbReference type="Gene3D" id="3.40.190.150">
    <property type="entry name" value="Bordetella uptake gene, domain 1"/>
    <property type="match status" value="2"/>
</dbReference>
<comment type="caution">
    <text evidence="2">The sequence shown here is derived from an EMBL/GenBank/DDBJ whole genome shotgun (WGS) entry which is preliminary data.</text>
</comment>
<evidence type="ECO:0000256" key="1">
    <source>
        <dbReference type="ARBA" id="ARBA00006987"/>
    </source>
</evidence>
<reference evidence="2 3" key="1">
    <citation type="journal article" date="2012" name="J. Bacteriol.">
        <title>De Novo Genome Project of Cupriavidus basilensis OR16.</title>
        <authorList>
            <person name="Cserhati M."/>
            <person name="Kriszt B."/>
            <person name="Szoboszlay S."/>
            <person name="Toth A."/>
            <person name="Szabo I."/>
            <person name="Tancsics A."/>
            <person name="Nagy I."/>
            <person name="Horvath B."/>
            <person name="Nagy I."/>
            <person name="Kukolya J."/>
        </authorList>
    </citation>
    <scope>NUCLEOTIDE SEQUENCE [LARGE SCALE GENOMIC DNA]</scope>
    <source>
        <strain evidence="2 3">OR16</strain>
    </source>
</reference>
<dbReference type="SUPFAM" id="SSF53850">
    <property type="entry name" value="Periplasmic binding protein-like II"/>
    <property type="match status" value="1"/>
</dbReference>
<name>H1S3X2_9BURK</name>
<dbReference type="InterPro" id="IPR005064">
    <property type="entry name" value="BUG"/>
</dbReference>
<dbReference type="AlphaFoldDB" id="H1S3X2"/>
<dbReference type="CDD" id="cd07012">
    <property type="entry name" value="PBP2_Bug_TTT"/>
    <property type="match status" value="1"/>
</dbReference>
<dbReference type="PATRIC" id="fig|1127483.3.peg.2477"/>
<proteinExistence type="inferred from homology"/>
<evidence type="ECO:0000313" key="3">
    <source>
        <dbReference type="Proteomes" id="UP000005808"/>
    </source>
</evidence>
<evidence type="ECO:0000313" key="2">
    <source>
        <dbReference type="EMBL" id="EHP42772.1"/>
    </source>
</evidence>
<dbReference type="Pfam" id="PF03401">
    <property type="entry name" value="TctC"/>
    <property type="match status" value="2"/>
</dbReference>
<dbReference type="InterPro" id="IPR042100">
    <property type="entry name" value="Bug_dom1"/>
</dbReference>
<evidence type="ECO:0008006" key="4">
    <source>
        <dbReference type="Google" id="ProtNLM"/>
    </source>
</evidence>
<sequence length="229" mass="24107">MVDNKPGAGGAIAVNAVAKADPGGYTIGISPPGPLVLNRLLNAKLSYDPAKDLSYISVAVKQANVLVVRSPLPAANVGELIRPEIVPISYSGTPQAVMALVAGEVDMACLPAQALLPQLKSGKIRALAVATGERSRFLPTVPSLKEAGISGIDATSWMGIIAPANMPAEIVARLREETSRALQEPGVVSKLATQYMEVVASTPEQFASTVHDDLARWRPVVESRKIQLR</sequence>
<comment type="similarity">
    <text evidence="1">Belongs to the UPF0065 (bug) family.</text>
</comment>
<dbReference type="PANTHER" id="PTHR42928">
    <property type="entry name" value="TRICARBOXYLATE-BINDING PROTEIN"/>
    <property type="match status" value="1"/>
</dbReference>
<dbReference type="PANTHER" id="PTHR42928:SF5">
    <property type="entry name" value="BLR1237 PROTEIN"/>
    <property type="match status" value="1"/>
</dbReference>
<organism evidence="2 3">
    <name type="scientific">Cupriavidus basilensis OR16</name>
    <dbReference type="NCBI Taxonomy" id="1127483"/>
    <lineage>
        <taxon>Bacteria</taxon>
        <taxon>Pseudomonadati</taxon>
        <taxon>Pseudomonadota</taxon>
        <taxon>Betaproteobacteria</taxon>
        <taxon>Burkholderiales</taxon>
        <taxon>Burkholderiaceae</taxon>
        <taxon>Cupriavidus</taxon>
    </lineage>
</organism>
<protein>
    <recommendedName>
        <fullName evidence="4">Extra-cytoplasmic solute receptor</fullName>
    </recommendedName>
</protein>
<gene>
    <name evidence="2" type="ORF">OR16_12340</name>
</gene>